<proteinExistence type="inferred from homology"/>
<comment type="pathway">
    <text evidence="3">Amino-acid degradation; L-arginine degradation via AST pathway; L-glutamate and succinate from L-arginine: step 2/5.</text>
</comment>
<organism evidence="5 6">
    <name type="scientific">Acinetobacter lwoffii</name>
    <dbReference type="NCBI Taxonomy" id="28090"/>
    <lineage>
        <taxon>Bacteria</taxon>
        <taxon>Pseudomonadati</taxon>
        <taxon>Pseudomonadota</taxon>
        <taxon>Gammaproteobacteria</taxon>
        <taxon>Moraxellales</taxon>
        <taxon>Moraxellaceae</taxon>
        <taxon>Acinetobacter</taxon>
    </lineage>
</organism>
<dbReference type="SUPFAM" id="SSF55909">
    <property type="entry name" value="Pentein"/>
    <property type="match status" value="1"/>
</dbReference>
<evidence type="ECO:0000256" key="2">
    <source>
        <dbReference type="ARBA" id="ARBA00022801"/>
    </source>
</evidence>
<feature type="active site" description="Nucleophile" evidence="3">
    <location>
        <position position="371"/>
    </location>
</feature>
<feature type="binding site" evidence="3">
    <location>
        <begin position="137"/>
        <end position="138"/>
    </location>
    <ligand>
        <name>substrate</name>
    </ligand>
</feature>
<accession>A0AAJ3AI29</accession>
<dbReference type="Proteomes" id="UP000293391">
    <property type="component" value="Chromosome"/>
</dbReference>
<dbReference type="GO" id="GO:0019545">
    <property type="term" value="P:L-arginine catabolic process to succinate"/>
    <property type="evidence" value="ECO:0007669"/>
    <property type="project" value="UniProtKB-UniRule"/>
</dbReference>
<comment type="function">
    <text evidence="3">Catalyzes the hydrolysis of N(2)-succinylarginine into N(2)-succinylornithine, ammonia and CO(2).</text>
</comment>
<keyword evidence="2 3" id="KW-0378">Hydrolase</keyword>
<dbReference type="HAMAP" id="MF_01172">
    <property type="entry name" value="AstB"/>
    <property type="match status" value="1"/>
</dbReference>
<evidence type="ECO:0000256" key="3">
    <source>
        <dbReference type="HAMAP-Rule" id="MF_01172"/>
    </source>
</evidence>
<comment type="subunit">
    <text evidence="3">Homodimer.</text>
</comment>
<name>A0AAJ3AI29_ACILW</name>
<dbReference type="InterPro" id="IPR007079">
    <property type="entry name" value="SuccinylArg_d-Hdrlase_AstB"/>
</dbReference>
<dbReference type="NCBIfam" id="NF009789">
    <property type="entry name" value="PRK13281.1"/>
    <property type="match status" value="1"/>
</dbReference>
<dbReference type="EC" id="3.5.3.23" evidence="3 4"/>
<feature type="binding site" evidence="3">
    <location>
        <position position="252"/>
    </location>
    <ligand>
        <name>substrate</name>
    </ligand>
</feature>
<keyword evidence="1 3" id="KW-0056">Arginine metabolism</keyword>
<comment type="catalytic activity">
    <reaction evidence="3">
        <text>N(2)-succinyl-L-arginine + 2 H2O + 2 H(+) = N(2)-succinyl-L-ornithine + 2 NH4(+) + CO2</text>
        <dbReference type="Rhea" id="RHEA:19533"/>
        <dbReference type="ChEBI" id="CHEBI:15377"/>
        <dbReference type="ChEBI" id="CHEBI:15378"/>
        <dbReference type="ChEBI" id="CHEBI:16526"/>
        <dbReference type="ChEBI" id="CHEBI:28938"/>
        <dbReference type="ChEBI" id="CHEBI:58241"/>
        <dbReference type="ChEBI" id="CHEBI:58514"/>
        <dbReference type="EC" id="3.5.3.23"/>
    </reaction>
</comment>
<feature type="active site" evidence="3">
    <location>
        <position position="250"/>
    </location>
</feature>
<dbReference type="PANTHER" id="PTHR30420:SF2">
    <property type="entry name" value="N-SUCCINYLARGININE DIHYDROLASE"/>
    <property type="match status" value="1"/>
</dbReference>
<dbReference type="EMBL" id="CP078045">
    <property type="protein sequence ID" value="QXR07625.1"/>
    <property type="molecule type" value="Genomic_DNA"/>
</dbReference>
<dbReference type="Gene3D" id="3.75.10.20">
    <property type="entry name" value="Succinylarginine dihydrolase"/>
    <property type="match status" value="1"/>
</dbReference>
<dbReference type="RefSeq" id="WP_085064711.1">
    <property type="nucleotide sequence ID" value="NZ_CP019143.2"/>
</dbReference>
<comment type="similarity">
    <text evidence="3">Belongs to the succinylarginine dihydrolase family.</text>
</comment>
<dbReference type="AlphaFoldDB" id="A0AAJ3AI29"/>
<evidence type="ECO:0000313" key="6">
    <source>
        <dbReference type="Proteomes" id="UP000293391"/>
    </source>
</evidence>
<dbReference type="NCBIfam" id="TIGR03241">
    <property type="entry name" value="arg_catab_astB"/>
    <property type="match status" value="1"/>
</dbReference>
<feature type="binding site" evidence="3">
    <location>
        <position position="110"/>
    </location>
    <ligand>
        <name>substrate</name>
    </ligand>
</feature>
<evidence type="ECO:0000313" key="5">
    <source>
        <dbReference type="EMBL" id="QXR07625.1"/>
    </source>
</evidence>
<reference evidence="5" key="1">
    <citation type="submission" date="2018-10" db="EMBL/GenBank/DDBJ databases">
        <authorList>
            <person name="D'Souza A.W."/>
            <person name="Potter R.F."/>
            <person name="Wallace M."/>
            <person name="Shupe A."/>
            <person name="Patel S."/>
            <person name="Sun S."/>
            <person name="Gul D."/>
            <person name="Kwon J.H."/>
            <person name="Andleeb S."/>
            <person name="Burnham C.-A.D."/>
            <person name="Dantas G."/>
        </authorList>
    </citation>
    <scope>NUCLEOTIDE SEQUENCE</scope>
    <source>
        <strain evidence="5">AL_065</strain>
    </source>
</reference>
<dbReference type="GO" id="GO:0009015">
    <property type="term" value="F:N-succinylarginine dihydrolase activity"/>
    <property type="evidence" value="ECO:0007669"/>
    <property type="project" value="UniProtKB-UniRule"/>
</dbReference>
<dbReference type="PANTHER" id="PTHR30420">
    <property type="entry name" value="N-SUCCINYLARGININE DIHYDROLASE"/>
    <property type="match status" value="1"/>
</dbReference>
<feature type="binding site" evidence="3">
    <location>
        <begin position="19"/>
        <end position="28"/>
    </location>
    <ligand>
        <name>substrate</name>
    </ligand>
</feature>
<reference evidence="5" key="2">
    <citation type="journal article" date="2019" name="Nat. Commun.">
        <title>Spatiotemporal dynamics of multidrug resistant bacteria on intensive care unit surfaces.</title>
        <authorList>
            <person name="D'Souza A.W."/>
            <person name="Potter R.F."/>
            <person name="Wallace M."/>
            <person name="Shupe A."/>
            <person name="Patel S."/>
            <person name="Sun X."/>
            <person name="Gul D."/>
            <person name="Kwon J.H."/>
            <person name="Andleeb S."/>
            <person name="Burnham C.D."/>
            <person name="Dantas G."/>
        </authorList>
    </citation>
    <scope>NUCLEOTIDE SEQUENCE</scope>
    <source>
        <strain evidence="5">AL_065</strain>
    </source>
</reference>
<protein>
    <recommendedName>
        <fullName evidence="3 4">N-succinylarginine dihydrolase</fullName>
        <ecNumber evidence="3 4">3.5.3.23</ecNumber>
    </recommendedName>
</protein>
<reference evidence="5" key="3">
    <citation type="submission" date="2021-06" db="EMBL/GenBank/DDBJ databases">
        <authorList>
            <person name="Diorio-Toth L."/>
        </authorList>
    </citation>
    <scope>NUCLEOTIDE SEQUENCE</scope>
    <source>
        <strain evidence="5">AL_065</strain>
    </source>
</reference>
<gene>
    <name evidence="3 5" type="primary">astB</name>
    <name evidence="5" type="ORF">EVX74_000820</name>
</gene>
<feature type="active site" evidence="3">
    <location>
        <position position="174"/>
    </location>
</feature>
<evidence type="ECO:0000256" key="1">
    <source>
        <dbReference type="ARBA" id="ARBA00022503"/>
    </source>
</evidence>
<dbReference type="InterPro" id="IPR037031">
    <property type="entry name" value="AstB_sf"/>
</dbReference>
<evidence type="ECO:0000256" key="4">
    <source>
        <dbReference type="NCBIfam" id="TIGR03241"/>
    </source>
</evidence>
<dbReference type="Pfam" id="PF04996">
    <property type="entry name" value="AstB"/>
    <property type="match status" value="1"/>
</dbReference>
<feature type="binding site" evidence="3">
    <location>
        <position position="365"/>
    </location>
    <ligand>
        <name>substrate</name>
    </ligand>
</feature>
<dbReference type="GO" id="GO:0019544">
    <property type="term" value="P:L-arginine catabolic process to L-glutamate"/>
    <property type="evidence" value="ECO:0007669"/>
    <property type="project" value="UniProtKB-UniRule"/>
</dbReference>
<sequence>MLGFEVNFDGLVGPTHHYAGLSFGNEASFKNQKLISNPKLAAKQGLQKMKAMADMGLKQAVLPPHERPMLSELRRLGFGGQDKHLIEQAYRQAPELLSALYSASPMWAANAATVSPSADTADQKIHFTSANLCSNYHRSIEHLTTQRILKRIFQDEQYFVHHEALPSVPLFGDEGAANHLRFAQDYAHSGIEVFVYGQHFFKTDQVRVSKYPARQTLEACQAVARLHQLDTEKTLFFQQNPDVIDLGVFHNDVISVNNKNVFLVHEKAFLNQKIMLNELAEKLQHQNQSLELIQVPDQCVSVKDAVQSYLFNSQIVSRPDGGMSIILPEEARENQAVWNYVQQTLLQDSQIDDVQVFHLRESMRNGGGPACLRLRVAMNQDELAAVHQPVLLTDSLCNSLNQWVDRHYRDRLSAQDLIDPQLILESQIALDELSQILELGAIYSFQF</sequence>
<feature type="binding site" evidence="3">
    <location>
        <position position="214"/>
    </location>
    <ligand>
        <name>substrate</name>
    </ligand>
</feature>